<dbReference type="InterPro" id="IPR020449">
    <property type="entry name" value="Tscrpt_reg_AraC-type_HTH"/>
</dbReference>
<evidence type="ECO:0000256" key="1">
    <source>
        <dbReference type="ARBA" id="ARBA00023015"/>
    </source>
</evidence>
<evidence type="ECO:0000256" key="2">
    <source>
        <dbReference type="ARBA" id="ARBA00023125"/>
    </source>
</evidence>
<reference evidence="7 8" key="1">
    <citation type="submission" date="2018-07" db="EMBL/GenBank/DDBJ databases">
        <title>Genomic Encyclopedia of Type Strains, Phase III (KMG-III): the genomes of soil and plant-associated and newly described type strains.</title>
        <authorList>
            <person name="Whitman W."/>
        </authorList>
    </citation>
    <scope>NUCLEOTIDE SEQUENCE [LARGE SCALE GENOMIC DNA]</scope>
    <source>
        <strain evidence="7 8">CECT 7287</strain>
    </source>
</reference>
<keyword evidence="3" id="KW-0804">Transcription</keyword>
<dbReference type="SUPFAM" id="SSF46689">
    <property type="entry name" value="Homeodomain-like"/>
    <property type="match status" value="1"/>
</dbReference>
<evidence type="ECO:0000313" key="8">
    <source>
        <dbReference type="Proteomes" id="UP000256977"/>
    </source>
</evidence>
<accession>A0A3D9KQX2</accession>
<dbReference type="InterPro" id="IPR018060">
    <property type="entry name" value="HTH_AraC"/>
</dbReference>
<dbReference type="CDD" id="cd17536">
    <property type="entry name" value="REC_YesN-like"/>
    <property type="match status" value="1"/>
</dbReference>
<protein>
    <submittedName>
        <fullName evidence="7">Two-component system response regulator YesN</fullName>
    </submittedName>
</protein>
<keyword evidence="8" id="KW-1185">Reference proteome</keyword>
<dbReference type="InterPro" id="IPR011006">
    <property type="entry name" value="CheY-like_superfamily"/>
</dbReference>
<dbReference type="OrthoDB" id="2543932at2"/>
<dbReference type="PANTHER" id="PTHR43280:SF2">
    <property type="entry name" value="HTH-TYPE TRANSCRIPTIONAL REGULATOR EXSA"/>
    <property type="match status" value="1"/>
</dbReference>
<evidence type="ECO:0000259" key="6">
    <source>
        <dbReference type="PROSITE" id="PS50110"/>
    </source>
</evidence>
<dbReference type="GO" id="GO:0000160">
    <property type="term" value="P:phosphorelay signal transduction system"/>
    <property type="evidence" value="ECO:0007669"/>
    <property type="project" value="InterPro"/>
</dbReference>
<dbReference type="GO" id="GO:0043565">
    <property type="term" value="F:sequence-specific DNA binding"/>
    <property type="evidence" value="ECO:0007669"/>
    <property type="project" value="InterPro"/>
</dbReference>
<dbReference type="Pfam" id="PF00072">
    <property type="entry name" value="Response_reg"/>
    <property type="match status" value="1"/>
</dbReference>
<dbReference type="EMBL" id="QRDZ01000001">
    <property type="protein sequence ID" value="RED89103.1"/>
    <property type="molecule type" value="Genomic_DNA"/>
</dbReference>
<dbReference type="SUPFAM" id="SSF52172">
    <property type="entry name" value="CheY-like"/>
    <property type="match status" value="1"/>
</dbReference>
<comment type="caution">
    <text evidence="7">The sequence shown here is derived from an EMBL/GenBank/DDBJ whole genome shotgun (WGS) entry which is preliminary data.</text>
</comment>
<name>A0A3D9KQX2_9BACL</name>
<organism evidence="7 8">
    <name type="scientific">Cohnella phaseoli</name>
    <dbReference type="NCBI Taxonomy" id="456490"/>
    <lineage>
        <taxon>Bacteria</taxon>
        <taxon>Bacillati</taxon>
        <taxon>Bacillota</taxon>
        <taxon>Bacilli</taxon>
        <taxon>Bacillales</taxon>
        <taxon>Paenibacillaceae</taxon>
        <taxon>Cohnella</taxon>
    </lineage>
</organism>
<evidence type="ECO:0000259" key="5">
    <source>
        <dbReference type="PROSITE" id="PS01124"/>
    </source>
</evidence>
<feature type="domain" description="HTH araC/xylS-type" evidence="5">
    <location>
        <begin position="452"/>
        <end position="550"/>
    </location>
</feature>
<dbReference type="SMART" id="SM00448">
    <property type="entry name" value="REC"/>
    <property type="match status" value="1"/>
</dbReference>
<keyword evidence="2" id="KW-0238">DNA-binding</keyword>
<dbReference type="GO" id="GO:0003700">
    <property type="term" value="F:DNA-binding transcription factor activity"/>
    <property type="evidence" value="ECO:0007669"/>
    <property type="project" value="InterPro"/>
</dbReference>
<gene>
    <name evidence="7" type="ORF">DFP98_10174</name>
</gene>
<dbReference type="AlphaFoldDB" id="A0A3D9KQX2"/>
<dbReference type="PROSITE" id="PS50110">
    <property type="entry name" value="RESPONSE_REGULATORY"/>
    <property type="match status" value="1"/>
</dbReference>
<evidence type="ECO:0000256" key="3">
    <source>
        <dbReference type="ARBA" id="ARBA00023163"/>
    </source>
</evidence>
<dbReference type="Pfam" id="PF12833">
    <property type="entry name" value="HTH_18"/>
    <property type="match status" value="1"/>
</dbReference>
<proteinExistence type="predicted"/>
<dbReference type="Gene3D" id="1.10.10.60">
    <property type="entry name" value="Homeodomain-like"/>
    <property type="match status" value="2"/>
</dbReference>
<dbReference type="InterPro" id="IPR001789">
    <property type="entry name" value="Sig_transdc_resp-reg_receiver"/>
</dbReference>
<dbReference type="Proteomes" id="UP000256977">
    <property type="component" value="Unassembled WGS sequence"/>
</dbReference>
<dbReference type="PANTHER" id="PTHR43280">
    <property type="entry name" value="ARAC-FAMILY TRANSCRIPTIONAL REGULATOR"/>
    <property type="match status" value="1"/>
</dbReference>
<dbReference type="InterPro" id="IPR009057">
    <property type="entry name" value="Homeodomain-like_sf"/>
</dbReference>
<sequence>MYRLLLVDNERHVVDGLYELFTQECQLDLEAYRAYNGEEALNWLERTKIDIVVSDIRMPEMSGLELQKEIAERWPRCRVVFLTGYSEFDYIQDAMRNGACQYLLKTEGDEALLEAVERIIADIEAELRQDILVEQAKRRLKLALPTLQRQHLLDLLQESASSAQDLEQFKALEIPLDCNMDVLIAIGRVDDWNGYRSNYDRAPLLFAIQNIVEEYFAESVNLVTVPYERTRLIWLMQPKPLPDGAQPSAGEWNRAIRFVHGMMESVQRTCKSLLKLPLSVTVAGKAAEWRRAGEKFDRLKLLSSHGLGMGQELLLIEPEREETHRGDADNWTYRSRLQIRRIELLAEYLENGQRYQFFQEFPQIVAIVSSLPAAAESLTLELKYAFGLLFVRFLNKWSLWDELGKTVDVGRLASLGNAAPWPDTAEYYAEVAERIFQYKSAGRQQQENDVVQQIHHYVQMNIAGDVSLTRIGEVVGHSSAYVSRLYKNITQTNLSDYIHEIRIGKAKEMLGQSRFKIQEIAKLLGFENDRYFYRYFKKATGLTPQEFRESQERRHGYDRQEK</sequence>
<feature type="modified residue" description="4-aspartylphosphate" evidence="4">
    <location>
        <position position="55"/>
    </location>
</feature>
<feature type="domain" description="Response regulatory" evidence="6">
    <location>
        <begin position="3"/>
        <end position="120"/>
    </location>
</feature>
<dbReference type="PROSITE" id="PS01124">
    <property type="entry name" value="HTH_ARAC_FAMILY_2"/>
    <property type="match status" value="1"/>
</dbReference>
<dbReference type="PRINTS" id="PR00032">
    <property type="entry name" value="HTHARAC"/>
</dbReference>
<dbReference type="Gene3D" id="3.40.50.2300">
    <property type="match status" value="1"/>
</dbReference>
<keyword evidence="4" id="KW-0597">Phosphoprotein</keyword>
<evidence type="ECO:0000313" key="7">
    <source>
        <dbReference type="EMBL" id="RED89103.1"/>
    </source>
</evidence>
<evidence type="ECO:0000256" key="4">
    <source>
        <dbReference type="PROSITE-ProRule" id="PRU00169"/>
    </source>
</evidence>
<dbReference type="SMART" id="SM00342">
    <property type="entry name" value="HTH_ARAC"/>
    <property type="match status" value="1"/>
</dbReference>
<keyword evidence="1" id="KW-0805">Transcription regulation</keyword>
<dbReference type="RefSeq" id="WP_116058573.1">
    <property type="nucleotide sequence ID" value="NZ_QRDZ01000001.1"/>
</dbReference>